<feature type="compositionally biased region" description="Basic and acidic residues" evidence="6">
    <location>
        <begin position="676"/>
        <end position="687"/>
    </location>
</feature>
<dbReference type="Gene3D" id="2.10.25.10">
    <property type="entry name" value="Laminin"/>
    <property type="match status" value="2"/>
</dbReference>
<evidence type="ECO:0000259" key="8">
    <source>
        <dbReference type="PROSITE" id="PS50026"/>
    </source>
</evidence>
<keyword evidence="3" id="KW-0677">Repeat</keyword>
<evidence type="ECO:0000256" key="1">
    <source>
        <dbReference type="ARBA" id="ARBA00022536"/>
    </source>
</evidence>
<dbReference type="CDD" id="cd00054">
    <property type="entry name" value="EGF_CA"/>
    <property type="match status" value="1"/>
</dbReference>
<dbReference type="GO" id="GO:0005509">
    <property type="term" value="F:calcium ion binding"/>
    <property type="evidence" value="ECO:0007669"/>
    <property type="project" value="InterPro"/>
</dbReference>
<feature type="non-terminal residue" evidence="9">
    <location>
        <position position="706"/>
    </location>
</feature>
<feature type="region of interest" description="Disordered" evidence="6">
    <location>
        <begin position="408"/>
        <end position="443"/>
    </location>
</feature>
<evidence type="ECO:0000256" key="4">
    <source>
        <dbReference type="ARBA" id="ARBA00023157"/>
    </source>
</evidence>
<name>A0AAV2PYJ9_MEGNR</name>
<keyword evidence="4" id="KW-1015">Disulfide bond</keyword>
<dbReference type="AlphaFoldDB" id="A0AAV2PYJ9"/>
<dbReference type="InterPro" id="IPR052235">
    <property type="entry name" value="Nephronectin_domain"/>
</dbReference>
<dbReference type="InterPro" id="IPR000742">
    <property type="entry name" value="EGF"/>
</dbReference>
<evidence type="ECO:0000313" key="10">
    <source>
        <dbReference type="Proteomes" id="UP001497623"/>
    </source>
</evidence>
<feature type="domain" description="EGF-like" evidence="8">
    <location>
        <begin position="218"/>
        <end position="258"/>
    </location>
</feature>
<keyword evidence="2 7" id="KW-0732">Signal</keyword>
<feature type="chain" id="PRO_5043819549" description="EGF-like domain-containing protein" evidence="7">
    <location>
        <begin position="20"/>
        <end position="706"/>
    </location>
</feature>
<dbReference type="SMART" id="SM00179">
    <property type="entry name" value="EGF_CA"/>
    <property type="match status" value="1"/>
</dbReference>
<feature type="region of interest" description="Disordered" evidence="6">
    <location>
        <begin position="676"/>
        <end position="706"/>
    </location>
</feature>
<evidence type="ECO:0000256" key="6">
    <source>
        <dbReference type="SAM" id="MobiDB-lite"/>
    </source>
</evidence>
<dbReference type="PROSITE" id="PS01186">
    <property type="entry name" value="EGF_2"/>
    <property type="match status" value="1"/>
</dbReference>
<feature type="compositionally biased region" description="Polar residues" evidence="6">
    <location>
        <begin position="568"/>
        <end position="577"/>
    </location>
</feature>
<dbReference type="EMBL" id="CAXKWB010002344">
    <property type="protein sequence ID" value="CAL4066665.1"/>
    <property type="molecule type" value="Genomic_DNA"/>
</dbReference>
<dbReference type="PROSITE" id="PS50026">
    <property type="entry name" value="EGF_3"/>
    <property type="match status" value="1"/>
</dbReference>
<protein>
    <recommendedName>
        <fullName evidence="8">EGF-like domain-containing protein</fullName>
    </recommendedName>
</protein>
<dbReference type="SUPFAM" id="SSF57196">
    <property type="entry name" value="EGF/Laminin"/>
    <property type="match status" value="2"/>
</dbReference>
<evidence type="ECO:0000313" key="9">
    <source>
        <dbReference type="EMBL" id="CAL4066665.1"/>
    </source>
</evidence>
<evidence type="ECO:0000256" key="7">
    <source>
        <dbReference type="SAM" id="SignalP"/>
    </source>
</evidence>
<dbReference type="Gene3D" id="1.20.5.320">
    <property type="entry name" value="6-Phosphogluconate Dehydrogenase, domain 3"/>
    <property type="match status" value="1"/>
</dbReference>
<feature type="region of interest" description="Disordered" evidence="6">
    <location>
        <begin position="621"/>
        <end position="656"/>
    </location>
</feature>
<feature type="compositionally biased region" description="Polar residues" evidence="6">
    <location>
        <begin position="625"/>
        <end position="654"/>
    </location>
</feature>
<evidence type="ECO:0000256" key="5">
    <source>
        <dbReference type="PROSITE-ProRule" id="PRU00076"/>
    </source>
</evidence>
<dbReference type="PANTHER" id="PTHR24050">
    <property type="entry name" value="PA14 DOMAIN-CONTAINING PROTEIN"/>
    <property type="match status" value="1"/>
</dbReference>
<evidence type="ECO:0000256" key="3">
    <source>
        <dbReference type="ARBA" id="ARBA00022737"/>
    </source>
</evidence>
<proteinExistence type="predicted"/>
<comment type="caution">
    <text evidence="5">Lacks conserved residue(s) required for the propagation of feature annotation.</text>
</comment>
<dbReference type="Pfam" id="PF14670">
    <property type="entry name" value="FXa_inhibition"/>
    <property type="match status" value="1"/>
</dbReference>
<gene>
    <name evidence="9" type="ORF">MNOR_LOCUS5912</name>
</gene>
<keyword evidence="1 5" id="KW-0245">EGF-like domain</keyword>
<keyword evidence="10" id="KW-1185">Reference proteome</keyword>
<feature type="region of interest" description="Disordered" evidence="6">
    <location>
        <begin position="517"/>
        <end position="579"/>
    </location>
</feature>
<comment type="caution">
    <text evidence="9">The sequence shown here is derived from an EMBL/GenBank/DDBJ whole genome shotgun (WGS) entry which is preliminary data.</text>
</comment>
<dbReference type="SMART" id="SM00181">
    <property type="entry name" value="EGF"/>
    <property type="match status" value="2"/>
</dbReference>
<dbReference type="PANTHER" id="PTHR24050:SF28">
    <property type="entry name" value="UROMODULIN-LIKE"/>
    <property type="match status" value="1"/>
</dbReference>
<sequence length="706" mass="79095">MMHIYPYWLVGPARMLLLALRTCQRFCKNKKSKISSRSKVDPGYLNVIKGLSPNGGGRKSWGFTPKIAHFCDRFDFLRILDHNEPNQMTYTVVKIKFSVRNAIFWLRSYGDLSGGVFFVLIEVAQIADTLECPSDNVITTRYKCQVRDKWVDCFRRHCCQGYNFVAGRCLPETIDPCSQNFCEQKCSVYFGRVICTCYSGYRFSPENHKRGIKPVCIDEDECSTSNGQCHHICVNEQGSHRCSCRAGYRLRGDNKTCELESEGGLLPGVDQWHTSEPSGLVSVRSTKKGYRSCSASCDSVGHLENKIKSLEEKVVALSTAVRLYSFAAGPPGPEGPPGPPGTFGPRGFPGVTLVLIQDLWIVFDELLNIPDQATAENTLPPYCTACDTDNFAAVLWWRVTPRYTGTPRFCSRSTARRPGPPGATGKPGPRGFKGSQGHAGPKGDPGSFDFLVLMMADIKHDIQKLQEKVYANSKKPDSYDLAEAVRQQGLDTSDPVSSHMKEVLTEEVDNRIFGAASRANPMLHRSSSQKDNAEHLDESSSPTEGYLPQQNFPDIPDGPRGRNDIESYESSSLQNDYNIDEVDYYDSDEDPLYDDYLNGFEYPNYHEPSLFMAYGEPEQIKRSTKGVSESQNSENHVANGSDNLKQTGQNNQRSSFKETNEQLVNMLDDIIRDNEQGRIQRGHENTRSRLNNLNNKPDTDITNRGV</sequence>
<dbReference type="Proteomes" id="UP001497623">
    <property type="component" value="Unassembled WGS sequence"/>
</dbReference>
<feature type="signal peptide" evidence="7">
    <location>
        <begin position="1"/>
        <end position="19"/>
    </location>
</feature>
<dbReference type="FunFam" id="2.10.25.10:FF:000240">
    <property type="entry name" value="Vitamin K-dependent protein S"/>
    <property type="match status" value="1"/>
</dbReference>
<feature type="compositionally biased region" description="Polar residues" evidence="6">
    <location>
        <begin position="539"/>
        <end position="552"/>
    </location>
</feature>
<organism evidence="9 10">
    <name type="scientific">Meganyctiphanes norvegica</name>
    <name type="common">Northern krill</name>
    <name type="synonym">Thysanopoda norvegica</name>
    <dbReference type="NCBI Taxonomy" id="48144"/>
    <lineage>
        <taxon>Eukaryota</taxon>
        <taxon>Metazoa</taxon>
        <taxon>Ecdysozoa</taxon>
        <taxon>Arthropoda</taxon>
        <taxon>Crustacea</taxon>
        <taxon>Multicrustacea</taxon>
        <taxon>Malacostraca</taxon>
        <taxon>Eumalacostraca</taxon>
        <taxon>Eucarida</taxon>
        <taxon>Euphausiacea</taxon>
        <taxon>Euphausiidae</taxon>
        <taxon>Meganyctiphanes</taxon>
    </lineage>
</organism>
<feature type="compositionally biased region" description="Basic and acidic residues" evidence="6">
    <location>
        <begin position="697"/>
        <end position="706"/>
    </location>
</feature>
<dbReference type="InterPro" id="IPR001881">
    <property type="entry name" value="EGF-like_Ca-bd_dom"/>
</dbReference>
<evidence type="ECO:0000256" key="2">
    <source>
        <dbReference type="ARBA" id="ARBA00022729"/>
    </source>
</evidence>
<accession>A0AAV2PYJ9</accession>
<reference evidence="9 10" key="1">
    <citation type="submission" date="2024-05" db="EMBL/GenBank/DDBJ databases">
        <authorList>
            <person name="Wallberg A."/>
        </authorList>
    </citation>
    <scope>NUCLEOTIDE SEQUENCE [LARGE SCALE GENOMIC DNA]</scope>
</reference>